<evidence type="ECO:0000313" key="3">
    <source>
        <dbReference type="Proteomes" id="UP000319897"/>
    </source>
</evidence>
<dbReference type="RefSeq" id="WP_140928282.1">
    <property type="nucleotide sequence ID" value="NZ_VFSU01000024.1"/>
</dbReference>
<dbReference type="AlphaFoldDB" id="A0A501XLS2"/>
<dbReference type="InterPro" id="IPR019632">
    <property type="entry name" value="DUF2497"/>
</dbReference>
<dbReference type="EMBL" id="VFSU01000024">
    <property type="protein sequence ID" value="TPE61224.1"/>
    <property type="molecule type" value="Genomic_DNA"/>
</dbReference>
<feature type="compositionally biased region" description="Low complexity" evidence="1">
    <location>
        <begin position="57"/>
        <end position="66"/>
    </location>
</feature>
<name>A0A501XLS2_9SPHN</name>
<organism evidence="2 3">
    <name type="scientific">Sandaracinobacter neustonicus</name>
    <dbReference type="NCBI Taxonomy" id="1715348"/>
    <lineage>
        <taxon>Bacteria</taxon>
        <taxon>Pseudomonadati</taxon>
        <taxon>Pseudomonadota</taxon>
        <taxon>Alphaproteobacteria</taxon>
        <taxon>Sphingomonadales</taxon>
        <taxon>Sphingosinicellaceae</taxon>
        <taxon>Sandaracinobacter</taxon>
    </lineage>
</organism>
<comment type="caution">
    <text evidence="2">The sequence shown here is derived from an EMBL/GenBank/DDBJ whole genome shotgun (WGS) entry which is preliminary data.</text>
</comment>
<sequence length="114" mass="12072">MTRKTLDPNLASILDSIRATVGGEAPPASAEPEIEEEEEVAEPEAPVPAPRAKATRKAAAPAPAAALPQSGGRTVEDFLAELIRPQVDAWLKANLPELIQKMAADEIARLTGRK</sequence>
<feature type="compositionally biased region" description="Acidic residues" evidence="1">
    <location>
        <begin position="32"/>
        <end position="42"/>
    </location>
</feature>
<reference evidence="2 3" key="1">
    <citation type="submission" date="2019-06" db="EMBL/GenBank/DDBJ databases">
        <authorList>
            <person name="Lee I."/>
            <person name="Jang G.I."/>
            <person name="Hwang C.Y."/>
        </authorList>
    </citation>
    <scope>NUCLEOTIDE SEQUENCE [LARGE SCALE GENOMIC DNA]</scope>
    <source>
        <strain evidence="2 3">PAMC 28131</strain>
    </source>
</reference>
<accession>A0A501XLS2</accession>
<dbReference type="OrthoDB" id="7189469at2"/>
<protein>
    <submittedName>
        <fullName evidence="2">DUF2497 domain-containing protein</fullName>
    </submittedName>
</protein>
<feature type="region of interest" description="Disordered" evidence="1">
    <location>
        <begin position="17"/>
        <end position="71"/>
    </location>
</feature>
<keyword evidence="3" id="KW-1185">Reference proteome</keyword>
<dbReference type="Pfam" id="PF10691">
    <property type="entry name" value="DUF2497"/>
    <property type="match status" value="1"/>
</dbReference>
<proteinExistence type="predicted"/>
<dbReference type="Proteomes" id="UP000319897">
    <property type="component" value="Unassembled WGS sequence"/>
</dbReference>
<gene>
    <name evidence="2" type="ORF">FJQ54_10080</name>
</gene>
<evidence type="ECO:0000313" key="2">
    <source>
        <dbReference type="EMBL" id="TPE61224.1"/>
    </source>
</evidence>
<evidence type="ECO:0000256" key="1">
    <source>
        <dbReference type="SAM" id="MobiDB-lite"/>
    </source>
</evidence>